<accession>A0A6M3IHK0</accession>
<evidence type="ECO:0000313" key="1">
    <source>
        <dbReference type="EMBL" id="QJA56851.1"/>
    </source>
</evidence>
<proteinExistence type="predicted"/>
<name>A0A6M3IHK0_9ZZZZ</name>
<gene>
    <name evidence="1" type="ORF">MM415B01783_0009</name>
</gene>
<dbReference type="AlphaFoldDB" id="A0A6M3IHK0"/>
<organism evidence="1">
    <name type="scientific">viral metagenome</name>
    <dbReference type="NCBI Taxonomy" id="1070528"/>
    <lineage>
        <taxon>unclassified sequences</taxon>
        <taxon>metagenomes</taxon>
        <taxon>organismal metagenomes</taxon>
    </lineage>
</organism>
<sequence>MKTPKEYLDDIDFKFKAHVVAKQSRFDISWGRWSHLMNREINQRIADNDPESLRLRYVTVYWILMSQRLELSYRRKWLYKVTMKVLKTESEEVKKIILSEAEPAKIEKFDLAKLIIGSNV</sequence>
<dbReference type="EMBL" id="MT141241">
    <property type="protein sequence ID" value="QJA56851.1"/>
    <property type="molecule type" value="Genomic_DNA"/>
</dbReference>
<reference evidence="1" key="1">
    <citation type="submission" date="2020-03" db="EMBL/GenBank/DDBJ databases">
        <title>The deep terrestrial virosphere.</title>
        <authorList>
            <person name="Holmfeldt K."/>
            <person name="Nilsson E."/>
            <person name="Simone D."/>
            <person name="Lopez-Fernandez M."/>
            <person name="Wu X."/>
            <person name="de Brujin I."/>
            <person name="Lundin D."/>
            <person name="Andersson A."/>
            <person name="Bertilsson S."/>
            <person name="Dopson M."/>
        </authorList>
    </citation>
    <scope>NUCLEOTIDE SEQUENCE</scope>
    <source>
        <strain evidence="1">MM415B01783</strain>
    </source>
</reference>
<protein>
    <submittedName>
        <fullName evidence="1">Uncharacterized protein</fullName>
    </submittedName>
</protein>